<reference evidence="1 2" key="1">
    <citation type="submission" date="2016-07" db="EMBL/GenBank/DDBJ databases">
        <title>Pervasive Adenine N6-methylation of Active Genes in Fungi.</title>
        <authorList>
            <consortium name="DOE Joint Genome Institute"/>
            <person name="Mondo S.J."/>
            <person name="Dannebaum R.O."/>
            <person name="Kuo R.C."/>
            <person name="Labutti K."/>
            <person name="Haridas S."/>
            <person name="Kuo A."/>
            <person name="Salamov A."/>
            <person name="Ahrendt S.R."/>
            <person name="Lipzen A."/>
            <person name="Sullivan W."/>
            <person name="Andreopoulos W.B."/>
            <person name="Clum A."/>
            <person name="Lindquist E."/>
            <person name="Daum C."/>
            <person name="Ramamoorthy G.K."/>
            <person name="Gryganskyi A."/>
            <person name="Culley D."/>
            <person name="Magnuson J.K."/>
            <person name="James T.Y."/>
            <person name="O'Malley M.A."/>
            <person name="Stajich J.E."/>
            <person name="Spatafora J.W."/>
            <person name="Visel A."/>
            <person name="Grigoriev I.V."/>
        </authorList>
    </citation>
    <scope>NUCLEOTIDE SEQUENCE [LARGE SCALE GENOMIC DNA]</scope>
    <source>
        <strain evidence="1 2">NRRL 3301</strain>
    </source>
</reference>
<dbReference type="EMBL" id="MCGT01000057">
    <property type="protein sequence ID" value="ORX43180.1"/>
    <property type="molecule type" value="Genomic_DNA"/>
</dbReference>
<evidence type="ECO:0000313" key="1">
    <source>
        <dbReference type="EMBL" id="ORX43180.1"/>
    </source>
</evidence>
<accession>A0A1X2G2Z3</accession>
<keyword evidence="2" id="KW-1185">Reference proteome</keyword>
<proteinExistence type="predicted"/>
<evidence type="ECO:0000313" key="2">
    <source>
        <dbReference type="Proteomes" id="UP000242146"/>
    </source>
</evidence>
<sequence length="86" mass="9726">MSLTVDPSTGQPPIEEMESWKQKLIGKIILEAGQVNEQDDQVFNATALPEPYRVLGPNDIMTRDFVPGRINVFVEEDRKCTKVTFC</sequence>
<dbReference type="Gene3D" id="3.30.10.10">
    <property type="entry name" value="Trypsin Inhibitor V, subunit A"/>
    <property type="match status" value="1"/>
</dbReference>
<dbReference type="STRING" id="101127.A0A1X2G2Z3"/>
<comment type="caution">
    <text evidence="1">The sequence shown here is derived from an EMBL/GenBank/DDBJ whole genome shotgun (WGS) entry which is preliminary data.</text>
</comment>
<dbReference type="AlphaFoldDB" id="A0A1X2G2Z3"/>
<dbReference type="InterPro" id="IPR021719">
    <property type="entry name" value="Prot_inh_I78"/>
</dbReference>
<dbReference type="Proteomes" id="UP000242146">
    <property type="component" value="Unassembled WGS sequence"/>
</dbReference>
<dbReference type="PANTHER" id="PTHR39600">
    <property type="entry name" value="PEPTIDASE INHIBITOR I78 FAMILY PROTEIN"/>
    <property type="match status" value="1"/>
</dbReference>
<dbReference type="OrthoDB" id="10013825at2759"/>
<name>A0A1X2G2Z3_9FUNG</name>
<organism evidence="1 2">
    <name type="scientific">Hesseltinella vesiculosa</name>
    <dbReference type="NCBI Taxonomy" id="101127"/>
    <lineage>
        <taxon>Eukaryota</taxon>
        <taxon>Fungi</taxon>
        <taxon>Fungi incertae sedis</taxon>
        <taxon>Mucoromycota</taxon>
        <taxon>Mucoromycotina</taxon>
        <taxon>Mucoromycetes</taxon>
        <taxon>Mucorales</taxon>
        <taxon>Cunninghamellaceae</taxon>
        <taxon>Hesseltinella</taxon>
    </lineage>
</organism>
<dbReference type="PANTHER" id="PTHR39600:SF1">
    <property type="entry name" value="PEPTIDASE INHIBITOR I78 FAMILY PROTEIN"/>
    <property type="match status" value="1"/>
</dbReference>
<protein>
    <submittedName>
        <fullName evidence="1">Uncharacterized protein</fullName>
    </submittedName>
</protein>
<dbReference type="Pfam" id="PF11720">
    <property type="entry name" value="Inhibitor_I78"/>
    <property type="match status" value="1"/>
</dbReference>
<gene>
    <name evidence="1" type="ORF">DM01DRAFT_1201988</name>
</gene>